<dbReference type="EMBL" id="LVLJ01003405">
    <property type="protein sequence ID" value="OAE21538.1"/>
    <property type="molecule type" value="Genomic_DNA"/>
</dbReference>
<feature type="compositionally biased region" description="Polar residues" evidence="1">
    <location>
        <begin position="39"/>
        <end position="49"/>
    </location>
</feature>
<protein>
    <submittedName>
        <fullName evidence="2">Uncharacterized protein</fullName>
    </submittedName>
</protein>
<dbReference type="CDD" id="cd00303">
    <property type="entry name" value="retropepsin_like"/>
    <property type="match status" value="1"/>
</dbReference>
<dbReference type="Proteomes" id="UP000077202">
    <property type="component" value="Unassembled WGS sequence"/>
</dbReference>
<evidence type="ECO:0000313" key="2">
    <source>
        <dbReference type="EMBL" id="OAE21538.1"/>
    </source>
</evidence>
<feature type="region of interest" description="Disordered" evidence="1">
    <location>
        <begin position="1"/>
        <end position="69"/>
    </location>
</feature>
<dbReference type="AlphaFoldDB" id="A0A176VKP8"/>
<feature type="compositionally biased region" description="Basic and acidic residues" evidence="1">
    <location>
        <begin position="16"/>
        <end position="38"/>
    </location>
</feature>
<evidence type="ECO:0000313" key="3">
    <source>
        <dbReference type="Proteomes" id="UP000077202"/>
    </source>
</evidence>
<gene>
    <name evidence="2" type="ORF">AXG93_2085s1030</name>
</gene>
<organism evidence="2 3">
    <name type="scientific">Marchantia polymorpha subsp. ruderalis</name>
    <dbReference type="NCBI Taxonomy" id="1480154"/>
    <lineage>
        <taxon>Eukaryota</taxon>
        <taxon>Viridiplantae</taxon>
        <taxon>Streptophyta</taxon>
        <taxon>Embryophyta</taxon>
        <taxon>Marchantiophyta</taxon>
        <taxon>Marchantiopsida</taxon>
        <taxon>Marchantiidae</taxon>
        <taxon>Marchantiales</taxon>
        <taxon>Marchantiaceae</taxon>
        <taxon>Marchantia</taxon>
    </lineage>
</organism>
<dbReference type="Gene3D" id="2.40.70.10">
    <property type="entry name" value="Acid Proteases"/>
    <property type="match status" value="1"/>
</dbReference>
<reference evidence="2" key="1">
    <citation type="submission" date="2016-03" db="EMBL/GenBank/DDBJ databases">
        <title>Mechanisms controlling the formation of the plant cell surface in tip-growing cells are functionally conserved among land plants.</title>
        <authorList>
            <person name="Honkanen S."/>
            <person name="Jones V.A."/>
            <person name="Morieri G."/>
            <person name="Champion C."/>
            <person name="Hetherington A.J."/>
            <person name="Kelly S."/>
            <person name="Saint-Marcoux D."/>
            <person name="Proust H."/>
            <person name="Prescott H."/>
            <person name="Dolan L."/>
        </authorList>
    </citation>
    <scope>NUCLEOTIDE SEQUENCE [LARGE SCALE GENOMIC DNA]</scope>
    <source>
        <tissue evidence="2">Whole gametophyte</tissue>
    </source>
</reference>
<name>A0A176VKP8_MARPO</name>
<sequence>MCSRVETRSSKKPKKNIKEVHKQGSKSEGRTSKGEEQVASKSASPTLNTPVAVGKTPSAQPSAKADEASVQVLRRDYVPDIKDEVSELLKEALCAKTPSENQKTSGPSADSSTTSREQHNKTYRKTLMLSLRRLRKPRAVKLPRVYHVTGEDLGPPEIDVEISGCILVPINSGSGVNIMTEETAHSLGFHTFEPTSRVLRLAHQTRRMPLGMLRDIKTIIGGVAFPLTYIILQPLMKKGYDVLIGRPWLYGARVRCDWQRNRLQFWDPSDPQGTLITVPWVKIPHEGETPSTILDYTSAEDNTSSDDKGWDVRYVACCAVEEELEYNQPEED</sequence>
<accession>A0A176VKP8</accession>
<feature type="compositionally biased region" description="Polar residues" evidence="1">
    <location>
        <begin position="98"/>
        <end position="115"/>
    </location>
</feature>
<evidence type="ECO:0000256" key="1">
    <source>
        <dbReference type="SAM" id="MobiDB-lite"/>
    </source>
</evidence>
<comment type="caution">
    <text evidence="2">The sequence shown here is derived from an EMBL/GenBank/DDBJ whole genome shotgun (WGS) entry which is preliminary data.</text>
</comment>
<dbReference type="InterPro" id="IPR021109">
    <property type="entry name" value="Peptidase_aspartic_dom_sf"/>
</dbReference>
<feature type="region of interest" description="Disordered" evidence="1">
    <location>
        <begin position="96"/>
        <end position="122"/>
    </location>
</feature>
<keyword evidence="3" id="KW-1185">Reference proteome</keyword>
<proteinExistence type="predicted"/>